<sequence>RNFNVTGINVTVSLKRNINKPTMWTWKIKNTINKLFPLAFIKVKGCRRTNVLREFVGDSSRHAANIHGHRSKGSFIPNSLCNLYITLKVPVFNV</sequence>
<keyword evidence="2" id="KW-1185">Reference proteome</keyword>
<protein>
    <submittedName>
        <fullName evidence="1">Uncharacterized protein</fullName>
    </submittedName>
</protein>
<reference evidence="1" key="2">
    <citation type="submission" date="2025-08" db="UniProtKB">
        <authorList>
            <consortium name="Ensembl"/>
        </authorList>
    </citation>
    <scope>IDENTIFICATION</scope>
</reference>
<reference evidence="1" key="3">
    <citation type="submission" date="2025-09" db="UniProtKB">
        <authorList>
            <consortium name="Ensembl"/>
        </authorList>
    </citation>
    <scope>IDENTIFICATION</scope>
</reference>
<name>A0A674NGK8_TAKRU</name>
<reference evidence="1 2" key="1">
    <citation type="journal article" date="2011" name="Genome Biol. Evol.">
        <title>Integration of the genetic map and genome assembly of fugu facilitates insights into distinct features of genome evolution in teleosts and mammals.</title>
        <authorList>
            <person name="Kai W."/>
            <person name="Kikuchi K."/>
            <person name="Tohari S."/>
            <person name="Chew A.K."/>
            <person name="Tay A."/>
            <person name="Fujiwara A."/>
            <person name="Hosoya S."/>
            <person name="Suetake H."/>
            <person name="Naruse K."/>
            <person name="Brenner S."/>
            <person name="Suzuki Y."/>
            <person name="Venkatesh B."/>
        </authorList>
    </citation>
    <scope>NUCLEOTIDE SEQUENCE [LARGE SCALE GENOMIC DNA]</scope>
</reference>
<dbReference type="Ensembl" id="ENSTRUT00000065550.1">
    <property type="protein sequence ID" value="ENSTRUP00000072258.1"/>
    <property type="gene ID" value="ENSTRUG00000026770.1"/>
</dbReference>
<proteinExistence type="predicted"/>
<accession>A0A674NGK8</accession>
<dbReference type="Proteomes" id="UP000005226">
    <property type="component" value="Chromosome 6"/>
</dbReference>
<organism evidence="1 2">
    <name type="scientific">Takifugu rubripes</name>
    <name type="common">Japanese pufferfish</name>
    <name type="synonym">Fugu rubripes</name>
    <dbReference type="NCBI Taxonomy" id="31033"/>
    <lineage>
        <taxon>Eukaryota</taxon>
        <taxon>Metazoa</taxon>
        <taxon>Chordata</taxon>
        <taxon>Craniata</taxon>
        <taxon>Vertebrata</taxon>
        <taxon>Euteleostomi</taxon>
        <taxon>Actinopterygii</taxon>
        <taxon>Neopterygii</taxon>
        <taxon>Teleostei</taxon>
        <taxon>Neoteleostei</taxon>
        <taxon>Acanthomorphata</taxon>
        <taxon>Eupercaria</taxon>
        <taxon>Tetraodontiformes</taxon>
        <taxon>Tetradontoidea</taxon>
        <taxon>Tetraodontidae</taxon>
        <taxon>Takifugu</taxon>
    </lineage>
</organism>
<dbReference type="InParanoid" id="A0A674NGK8"/>
<evidence type="ECO:0000313" key="1">
    <source>
        <dbReference type="Ensembl" id="ENSTRUP00000072258.1"/>
    </source>
</evidence>
<dbReference type="AlphaFoldDB" id="A0A674NGK8"/>
<evidence type="ECO:0000313" key="2">
    <source>
        <dbReference type="Proteomes" id="UP000005226"/>
    </source>
</evidence>